<organism evidence="1 2">
    <name type="scientific">Thalassospira xiamenensis</name>
    <dbReference type="NCBI Taxonomy" id="220697"/>
    <lineage>
        <taxon>Bacteria</taxon>
        <taxon>Pseudomonadati</taxon>
        <taxon>Pseudomonadota</taxon>
        <taxon>Alphaproteobacteria</taxon>
        <taxon>Rhodospirillales</taxon>
        <taxon>Thalassospiraceae</taxon>
        <taxon>Thalassospira</taxon>
    </lineage>
</organism>
<dbReference type="EMBL" id="OBMM01000006">
    <property type="protein sequence ID" value="SOC28198.1"/>
    <property type="molecule type" value="Genomic_DNA"/>
</dbReference>
<protein>
    <submittedName>
        <fullName evidence="1">Uncharacterized protein</fullName>
    </submittedName>
</protein>
<sequence>MKKAETFRMAVSLVEKLIETKQIHFTTQDRIGKNLESQISDIHAAIRCAWDKAQDDGTSTTGR</sequence>
<name>A0A285TZT3_9PROT</name>
<gene>
    <name evidence="1" type="ORF">SAMN05428964_106140</name>
</gene>
<dbReference type="Proteomes" id="UP000219068">
    <property type="component" value="Unassembled WGS sequence"/>
</dbReference>
<accession>A0A285TZT3</accession>
<evidence type="ECO:0000313" key="2">
    <source>
        <dbReference type="Proteomes" id="UP000219068"/>
    </source>
</evidence>
<reference evidence="1 2" key="1">
    <citation type="submission" date="2017-08" db="EMBL/GenBank/DDBJ databases">
        <authorList>
            <person name="de Groot N.N."/>
        </authorList>
    </citation>
    <scope>NUCLEOTIDE SEQUENCE [LARGE SCALE GENOMIC DNA]</scope>
    <source>
        <strain evidence="1 2">USBA 78</strain>
    </source>
</reference>
<proteinExistence type="predicted"/>
<dbReference type="AlphaFoldDB" id="A0A285TZT3"/>
<evidence type="ECO:0000313" key="1">
    <source>
        <dbReference type="EMBL" id="SOC28198.1"/>
    </source>
</evidence>